<evidence type="ECO:0000313" key="2">
    <source>
        <dbReference type="EMBL" id="GGA63879.1"/>
    </source>
</evidence>
<protein>
    <recommendedName>
        <fullName evidence="4">Gene transfer agent family protein</fullName>
    </recommendedName>
</protein>
<evidence type="ECO:0000256" key="1">
    <source>
        <dbReference type="SAM" id="MobiDB-lite"/>
    </source>
</evidence>
<dbReference type="EMBL" id="BMKB01000010">
    <property type="protein sequence ID" value="GGA63879.1"/>
    <property type="molecule type" value="Genomic_DNA"/>
</dbReference>
<sequence>MTKFIEESFGGTKRKFCLGIGELRELQDITGVGPGTLLSRMLALQTAAETHKRPDPKTYPKGEADPDFLADHNVYALLRRMGGDWRVDDLRETIRLGLIGGGATPTDADVLMLRYFDQTDRYPLHGQVPLAAKIIIHAIAADPDDPVGKSQAETTVTPEAPTAE</sequence>
<feature type="compositionally biased region" description="Low complexity" evidence="1">
    <location>
        <begin position="152"/>
        <end position="164"/>
    </location>
</feature>
<dbReference type="InterPro" id="IPR021791">
    <property type="entry name" value="Phage_TAC_11"/>
</dbReference>
<feature type="region of interest" description="Disordered" evidence="1">
    <location>
        <begin position="144"/>
        <end position="164"/>
    </location>
</feature>
<proteinExistence type="predicted"/>
<keyword evidence="3" id="KW-1185">Reference proteome</keyword>
<name>A0A916RR27_9HYPH</name>
<organism evidence="2 3">
    <name type="scientific">Pelagibacterium lentulum</name>
    <dbReference type="NCBI Taxonomy" id="2029865"/>
    <lineage>
        <taxon>Bacteria</taxon>
        <taxon>Pseudomonadati</taxon>
        <taxon>Pseudomonadota</taxon>
        <taxon>Alphaproteobacteria</taxon>
        <taxon>Hyphomicrobiales</taxon>
        <taxon>Devosiaceae</taxon>
        <taxon>Pelagibacterium</taxon>
    </lineage>
</organism>
<comment type="caution">
    <text evidence="2">The sequence shown here is derived from an EMBL/GenBank/DDBJ whole genome shotgun (WGS) entry which is preliminary data.</text>
</comment>
<evidence type="ECO:0000313" key="3">
    <source>
        <dbReference type="Proteomes" id="UP000596977"/>
    </source>
</evidence>
<dbReference type="Proteomes" id="UP000596977">
    <property type="component" value="Unassembled WGS sequence"/>
</dbReference>
<accession>A0A916RR27</accession>
<gene>
    <name evidence="2" type="ORF">GCM10011499_37850</name>
</gene>
<dbReference type="AlphaFoldDB" id="A0A916RR27"/>
<dbReference type="Pfam" id="PF11836">
    <property type="entry name" value="Phage_TAC_11"/>
    <property type="match status" value="1"/>
</dbReference>
<dbReference type="RefSeq" id="WP_244640904.1">
    <property type="nucleotide sequence ID" value="NZ_BMKB01000010.1"/>
</dbReference>
<reference evidence="2 3" key="1">
    <citation type="journal article" date="2014" name="Int. J. Syst. Evol. Microbiol.">
        <title>Complete genome sequence of Corynebacterium casei LMG S-19264T (=DSM 44701T), isolated from a smear-ripened cheese.</title>
        <authorList>
            <consortium name="US DOE Joint Genome Institute (JGI-PGF)"/>
            <person name="Walter F."/>
            <person name="Albersmeier A."/>
            <person name="Kalinowski J."/>
            <person name="Ruckert C."/>
        </authorList>
    </citation>
    <scope>NUCLEOTIDE SEQUENCE [LARGE SCALE GENOMIC DNA]</scope>
    <source>
        <strain evidence="2 3">CGMCC 1.15896</strain>
    </source>
</reference>
<evidence type="ECO:0008006" key="4">
    <source>
        <dbReference type="Google" id="ProtNLM"/>
    </source>
</evidence>